<accession>A0A146KI65</accession>
<organism evidence="1">
    <name type="scientific">Trepomonas sp. PC1</name>
    <dbReference type="NCBI Taxonomy" id="1076344"/>
    <lineage>
        <taxon>Eukaryota</taxon>
        <taxon>Metamonada</taxon>
        <taxon>Diplomonadida</taxon>
        <taxon>Hexamitidae</taxon>
        <taxon>Hexamitinae</taxon>
        <taxon>Trepomonas</taxon>
    </lineage>
</organism>
<gene>
    <name evidence="1" type="ORF">TPC1_10361</name>
</gene>
<dbReference type="Gene3D" id="1.10.220.10">
    <property type="entry name" value="Annexin"/>
    <property type="match status" value="1"/>
</dbReference>
<dbReference type="GO" id="GO:0005544">
    <property type="term" value="F:calcium-dependent phospholipid binding"/>
    <property type="evidence" value="ECO:0007669"/>
    <property type="project" value="InterPro"/>
</dbReference>
<proteinExistence type="predicted"/>
<dbReference type="InterPro" id="IPR037104">
    <property type="entry name" value="Annexin_sf"/>
</dbReference>
<dbReference type="GO" id="GO:0005509">
    <property type="term" value="F:calcium ion binding"/>
    <property type="evidence" value="ECO:0007669"/>
    <property type="project" value="InterPro"/>
</dbReference>
<reference evidence="1" key="1">
    <citation type="submission" date="2015-07" db="EMBL/GenBank/DDBJ databases">
        <title>Adaptation to a free-living lifestyle via gene acquisitions in the diplomonad Trepomonas sp. PC1.</title>
        <authorList>
            <person name="Xu F."/>
            <person name="Jerlstrom-Hultqvist J."/>
            <person name="Kolisko M."/>
            <person name="Simpson A.G.B."/>
            <person name="Roger A.J."/>
            <person name="Svard S.G."/>
            <person name="Andersson J.O."/>
        </authorList>
    </citation>
    <scope>NUCLEOTIDE SEQUENCE</scope>
    <source>
        <strain evidence="1">PC1</strain>
    </source>
</reference>
<dbReference type="EMBL" id="GDID01000273">
    <property type="protein sequence ID" value="JAP96333.1"/>
    <property type="molecule type" value="Transcribed_RNA"/>
</dbReference>
<dbReference type="SUPFAM" id="SSF47874">
    <property type="entry name" value="Annexin"/>
    <property type="match status" value="1"/>
</dbReference>
<dbReference type="AlphaFoldDB" id="A0A146KI65"/>
<protein>
    <submittedName>
        <fullName evidence="1">Annexin</fullName>
    </submittedName>
</protein>
<feature type="non-terminal residue" evidence="1">
    <location>
        <position position="1"/>
    </location>
</feature>
<sequence>PMYQPVPIQEAIKQIKVHIESKNILQLSQIMAQYNFNQRYDILQLYQSVNHKNLVQELADLTAPNSDIIKNLFENRYDYWSKFIDQKLRTQQMENLLGLVLLMTDKEKIKVMQSYKSVYQKDLFDVLLTTQSTDHKMTDVYQFMYTQIKQVNKQQVDHNDVVDRLAKVKDQQCSVKIQIFSQIMTSINAVIFKQVSELFEMKHKVTLRDFIKQIFQDKTMMYAMLLQHDCLIGQSQGVATAIKNALQRKDKDSIITLTVLWSDFYRGAAIQEAFKKFGDLKQDVCKLFDGEQCQVILSLWRL</sequence>
<evidence type="ECO:0000313" key="1">
    <source>
        <dbReference type="EMBL" id="JAP96333.1"/>
    </source>
</evidence>
<name>A0A146KI65_9EUKA</name>